<dbReference type="EMBL" id="JABAGI010000009">
    <property type="protein sequence ID" value="NME62466.1"/>
    <property type="molecule type" value="Genomic_DNA"/>
</dbReference>
<evidence type="ECO:0000313" key="2">
    <source>
        <dbReference type="Proteomes" id="UP000588369"/>
    </source>
</evidence>
<accession>A0A7X9NRI6</accession>
<protein>
    <submittedName>
        <fullName evidence="1">Uncharacterized protein</fullName>
    </submittedName>
</protein>
<comment type="caution">
    <text evidence="1">The sequence shown here is derived from an EMBL/GenBank/DDBJ whole genome shotgun (WGS) entry which is preliminary data.</text>
</comment>
<dbReference type="RefSeq" id="WP_168984374.1">
    <property type="nucleotide sequence ID" value="NZ_JABAGI010000009.1"/>
</dbReference>
<reference evidence="1 2" key="1">
    <citation type="submission" date="2020-04" db="EMBL/GenBank/DDBJ databases">
        <authorList>
            <person name="Hitch T.C.A."/>
            <person name="Wylensek D."/>
            <person name="Clavel T."/>
        </authorList>
    </citation>
    <scope>NUCLEOTIDE SEQUENCE [LARGE SCALE GENOMIC DNA]</scope>
    <source>
        <strain evidence="1 2">BSM-130-P53-3C</strain>
    </source>
</reference>
<sequence length="55" mass="6499">MADIQLRVPHQRITPHHIKLRSTMVPSISEIDRPTVPILVFRELDFMDFMRSVRA</sequence>
<dbReference type="AlphaFoldDB" id="A0A7X9NRI6"/>
<name>A0A7X9NRI6_9BIFI</name>
<organism evidence="1 2">
    <name type="scientific">Bifidobacterium thermophilum</name>
    <dbReference type="NCBI Taxonomy" id="33905"/>
    <lineage>
        <taxon>Bacteria</taxon>
        <taxon>Bacillati</taxon>
        <taxon>Actinomycetota</taxon>
        <taxon>Actinomycetes</taxon>
        <taxon>Bifidobacteriales</taxon>
        <taxon>Bifidobacteriaceae</taxon>
        <taxon>Bifidobacterium</taxon>
    </lineage>
</organism>
<gene>
    <name evidence="1" type="ORF">HF844_06600</name>
</gene>
<dbReference type="Proteomes" id="UP000588369">
    <property type="component" value="Unassembled WGS sequence"/>
</dbReference>
<proteinExistence type="predicted"/>
<evidence type="ECO:0000313" key="1">
    <source>
        <dbReference type="EMBL" id="NME62466.1"/>
    </source>
</evidence>